<gene>
    <name evidence="1" type="primary">NuMA</name>
</gene>
<dbReference type="ChiTaRS" id="NUMA1">
    <property type="organism name" value="human"/>
</dbReference>
<dbReference type="EMBL" id="AF012303">
    <property type="protein sequence ID" value="AAC33409.1"/>
    <property type="molecule type" value="Genomic_DNA"/>
</dbReference>
<protein>
    <submittedName>
        <fullName evidence="1">Nuclear mitotic apparatus protein</fullName>
    </submittedName>
</protein>
<organism evidence="1">
    <name type="scientific">Homo sapiens</name>
    <name type="common">Human</name>
    <dbReference type="NCBI Taxonomy" id="9606"/>
    <lineage>
        <taxon>Eukaryota</taxon>
        <taxon>Metazoa</taxon>
        <taxon>Chordata</taxon>
        <taxon>Craniata</taxon>
        <taxon>Vertebrata</taxon>
        <taxon>Euteleostomi</taxon>
        <taxon>Mammalia</taxon>
        <taxon>Eutheria</taxon>
        <taxon>Euarchontoglires</taxon>
        <taxon>Primates</taxon>
        <taxon>Haplorrhini</taxon>
        <taxon>Catarrhini</taxon>
        <taxon>Hominidae</taxon>
        <taxon>Homo</taxon>
    </lineage>
</organism>
<feature type="non-terminal residue" evidence="1">
    <location>
        <position position="1"/>
    </location>
</feature>
<proteinExistence type="predicted"/>
<sequence>DCTLQQIHSVFQKLDVEEPDRAHSSFYSTRLLLLPRLACEPPLYSVSSSLVSIMQLSLLSLPDAHHSAVLLVVPAGCPVGPPGEGLLKTQSRICGPMPPPWKGPLGVWKSAGDWSCLQPLLGNS</sequence>
<dbReference type="AlphaFoldDB" id="O75304"/>
<evidence type="ECO:0000313" key="1">
    <source>
        <dbReference type="EMBL" id="AAC33409.1"/>
    </source>
</evidence>
<name>O75304_HUMAN</name>
<accession>O75304</accession>
<feature type="non-terminal residue" evidence="1">
    <location>
        <position position="124"/>
    </location>
</feature>
<reference evidence="1" key="1">
    <citation type="journal article" date="1997" name="Nat. Genet.">
        <title>Fusion of retinoic acid receptor alpha to NuMA, the nuclear mitotic apparatus protein, by a variant translocation in acute promyelocytic leukaemia.</title>
        <authorList>
            <person name="Wells R.A."/>
            <person name="Catzavelos C."/>
            <person name="Kamel-Reid S."/>
        </authorList>
    </citation>
    <scope>NUCLEOTIDE SEQUENCE</scope>
</reference>